<proteinExistence type="predicted"/>
<organism evidence="1 2">
    <name type="scientific">Streptococcus suis</name>
    <dbReference type="NCBI Taxonomy" id="1307"/>
    <lineage>
        <taxon>Bacteria</taxon>
        <taxon>Bacillati</taxon>
        <taxon>Bacillota</taxon>
        <taxon>Bacilli</taxon>
        <taxon>Lactobacillales</taxon>
        <taxon>Streptococcaceae</taxon>
        <taxon>Streptococcus</taxon>
    </lineage>
</organism>
<dbReference type="RefSeq" id="WP_277944600.1">
    <property type="nucleotide sequence ID" value="NZ_JANFMO010000023.1"/>
</dbReference>
<name>A0A9X4MWH2_STRSU</name>
<gene>
    <name evidence="1" type="ORF">NOL13_07815</name>
</gene>
<evidence type="ECO:0000313" key="2">
    <source>
        <dbReference type="Proteomes" id="UP001152875"/>
    </source>
</evidence>
<accession>A0A9X4MWH2</accession>
<dbReference type="AlphaFoldDB" id="A0A9X4MWH2"/>
<sequence length="314" mass="36727">MNIKQFINANIGRRLKKHITTNYKNNRALIADIDNSEYASWTEATLAKIINGTNPSISLTDLDTLAYIYQIDNYSEIVFGSDEDKLYLIRIILYSILGSGTLFSHKELEKLHKNQKFVKLPSVLLNYWTVTVPNNIEIQRISNTLTLLLCKNHDFLEVYFKKLFRMTSVLDNYHTLLIQQLFNEESIFSNTWLSVSESLDSDIEFYVAFYTAFNDFCLNNRKELLAYFEDTIISKFQEASNEGKIPPMLVLKDKLFVNHFSSQEFLTLLNTLLSDDDRENIRLRSLYQLEKQSRALHTSLYYDKFDYSVLDDVD</sequence>
<comment type="caution">
    <text evidence="1">The sequence shown here is derived from an EMBL/GenBank/DDBJ whole genome shotgun (WGS) entry which is preliminary data.</text>
</comment>
<reference evidence="1" key="1">
    <citation type="submission" date="2022-07" db="EMBL/GenBank/DDBJ databases">
        <title>Whole Genome Sequencing of Streptococcus suis.</title>
        <authorList>
            <person name="Dai X."/>
            <person name="Huang J."/>
            <person name="Wang L."/>
        </authorList>
    </citation>
    <scope>NUCLEOTIDE SEQUENCE</scope>
    <source>
        <strain evidence="1">XNB2</strain>
    </source>
</reference>
<protein>
    <submittedName>
        <fullName evidence="1">Uncharacterized protein</fullName>
    </submittedName>
</protein>
<dbReference type="EMBL" id="JANFMP010000021">
    <property type="protein sequence ID" value="MDG4527299.1"/>
    <property type="molecule type" value="Genomic_DNA"/>
</dbReference>
<evidence type="ECO:0000313" key="1">
    <source>
        <dbReference type="EMBL" id="MDG4527299.1"/>
    </source>
</evidence>
<dbReference type="Proteomes" id="UP001152875">
    <property type="component" value="Unassembled WGS sequence"/>
</dbReference>